<protein>
    <recommendedName>
        <fullName evidence="3">Glycosyltransferase family 1 protein</fullName>
    </recommendedName>
</protein>
<dbReference type="EMBL" id="NHMP01000001">
    <property type="protein sequence ID" value="OXE51119.1"/>
    <property type="molecule type" value="Genomic_DNA"/>
</dbReference>
<keyword evidence="2" id="KW-1185">Reference proteome</keyword>
<accession>A0A227KRH9</accession>
<evidence type="ECO:0008006" key="3">
    <source>
        <dbReference type="Google" id="ProtNLM"/>
    </source>
</evidence>
<evidence type="ECO:0000313" key="1">
    <source>
        <dbReference type="EMBL" id="OXE51119.1"/>
    </source>
</evidence>
<dbReference type="SUPFAM" id="SSF53756">
    <property type="entry name" value="UDP-Glycosyltransferase/glycogen phosphorylase"/>
    <property type="match status" value="1"/>
</dbReference>
<gene>
    <name evidence="1" type="ORF">ADH67_02165</name>
</gene>
<name>A0A227KRH9_9BURK</name>
<evidence type="ECO:0000313" key="2">
    <source>
        <dbReference type="Proteomes" id="UP000214610"/>
    </source>
</evidence>
<sequence length="430" mass="49916">MKSISARKISHAYRQVKRRYDRYGISIIQVAFNRLVLRLRTALDNLCYPFFFNKEDLESLFSSRYEFVDYSAGKLEWNGRLVQRYRQIATEFSKLDGLVISGSLPQVDNVRFVRKISPHHILINPYIRPLVKDIEKLCSAQTKKVIVRLQSTDFTFSIEDVNRFKEMGFSILYEYIDPFHENISGDIPEKIYERHKRILQDEGIFVCCTADALKKEVSINRANVLLSPNGVNLEHWKSSDKPNKNSAFYKELKGRNSHNLPVIGYHGALAKWIDYDLLKKISKTGDYFLLIIGQQYDDSLKKSGLLSSQNVFYAGPVDYDFLPQAAQAYDISIIPFEQSELSNCVSPIKLFEYMALGKPIVSTETSEVLKYRSCLVSQTHDGFIKKLEYALQLKNELWYRKILNEEARCNSWNARAKQLLAFLKEEQFKV</sequence>
<comment type="caution">
    <text evidence="1">The sequence shown here is derived from an EMBL/GenBank/DDBJ whole genome shotgun (WGS) entry which is preliminary data.</text>
</comment>
<dbReference type="Gene3D" id="3.40.50.2000">
    <property type="entry name" value="Glycogen Phosphorylase B"/>
    <property type="match status" value="1"/>
</dbReference>
<proteinExistence type="predicted"/>
<dbReference type="Proteomes" id="UP000214610">
    <property type="component" value="Unassembled WGS sequence"/>
</dbReference>
<dbReference type="GeneID" id="78363326"/>
<dbReference type="RefSeq" id="WP_066591200.1">
    <property type="nucleotide sequence ID" value="NZ_CAJTBZ010000050.1"/>
</dbReference>
<dbReference type="Pfam" id="PF13692">
    <property type="entry name" value="Glyco_trans_1_4"/>
    <property type="match status" value="1"/>
</dbReference>
<dbReference type="AlphaFoldDB" id="A0A227KRH9"/>
<reference evidence="2" key="1">
    <citation type="submission" date="2017-05" db="EMBL/GenBank/DDBJ databases">
        <title>Improved OligoMM genomes.</title>
        <authorList>
            <person name="Garzetti D."/>
        </authorList>
    </citation>
    <scope>NUCLEOTIDE SEQUENCE [LARGE SCALE GENOMIC DNA]</scope>
    <source>
        <strain evidence="2">YL45</strain>
    </source>
</reference>
<organism evidence="1 2">
    <name type="scientific">Turicimonas muris</name>
    <dbReference type="NCBI Taxonomy" id="1796652"/>
    <lineage>
        <taxon>Bacteria</taxon>
        <taxon>Pseudomonadati</taxon>
        <taxon>Pseudomonadota</taxon>
        <taxon>Betaproteobacteria</taxon>
        <taxon>Burkholderiales</taxon>
        <taxon>Sutterellaceae</taxon>
        <taxon>Turicimonas</taxon>
    </lineage>
</organism>